<proteinExistence type="predicted"/>
<dbReference type="RefSeq" id="WP_093180456.1">
    <property type="nucleotide sequence ID" value="NZ_FMYH01000001.1"/>
</dbReference>
<evidence type="ECO:0000256" key="1">
    <source>
        <dbReference type="SAM" id="Phobius"/>
    </source>
</evidence>
<dbReference type="InterPro" id="IPR025329">
    <property type="entry name" value="DUF4235"/>
</dbReference>
<dbReference type="Pfam" id="PF14019">
    <property type="entry name" value="DUF4235"/>
    <property type="match status" value="1"/>
</dbReference>
<dbReference type="STRING" id="1814289.SAMN05216410_0435"/>
<keyword evidence="1" id="KW-0472">Membrane</keyword>
<sequence>MAQDQSMPVKLATLAVSFGAGWLAQKAVTALWTKATGHNPASVDDDDATLVSVVTFAAVTGATAALTKVLASRGTARVARRMSDRKALAA</sequence>
<accession>A0A1G6GSN4</accession>
<keyword evidence="1" id="KW-1133">Transmembrane helix</keyword>
<protein>
    <recommendedName>
        <fullName evidence="4">DUF4235 domain-containing protein</fullName>
    </recommendedName>
</protein>
<keyword evidence="3" id="KW-1185">Reference proteome</keyword>
<dbReference type="EMBL" id="FMYH01000001">
    <property type="protein sequence ID" value="SDB84954.1"/>
    <property type="molecule type" value="Genomic_DNA"/>
</dbReference>
<feature type="transmembrane region" description="Helical" evidence="1">
    <location>
        <begin position="50"/>
        <end position="71"/>
    </location>
</feature>
<keyword evidence="1" id="KW-0812">Transmembrane</keyword>
<evidence type="ECO:0000313" key="3">
    <source>
        <dbReference type="Proteomes" id="UP000199039"/>
    </source>
</evidence>
<name>A0A1G6GSN4_9MICO</name>
<gene>
    <name evidence="2" type="ORF">SAMN05216410_0435</name>
</gene>
<reference evidence="2 3" key="1">
    <citation type="submission" date="2016-09" db="EMBL/GenBank/DDBJ databases">
        <authorList>
            <person name="Capua I."/>
            <person name="De Benedictis P."/>
            <person name="Joannis T."/>
            <person name="Lombin L.H."/>
            <person name="Cattoli G."/>
        </authorList>
    </citation>
    <scope>NUCLEOTIDE SEQUENCE [LARGE SCALE GENOMIC DNA]</scope>
    <source>
        <strain evidence="2 3">ISLP-3</strain>
    </source>
</reference>
<dbReference type="Proteomes" id="UP000199039">
    <property type="component" value="Unassembled WGS sequence"/>
</dbReference>
<organism evidence="2 3">
    <name type="scientific">Sanguibacter gelidistatuariae</name>
    <dbReference type="NCBI Taxonomy" id="1814289"/>
    <lineage>
        <taxon>Bacteria</taxon>
        <taxon>Bacillati</taxon>
        <taxon>Actinomycetota</taxon>
        <taxon>Actinomycetes</taxon>
        <taxon>Micrococcales</taxon>
        <taxon>Sanguibacteraceae</taxon>
        <taxon>Sanguibacter</taxon>
    </lineage>
</organism>
<evidence type="ECO:0008006" key="4">
    <source>
        <dbReference type="Google" id="ProtNLM"/>
    </source>
</evidence>
<dbReference type="AlphaFoldDB" id="A0A1G6GSN4"/>
<evidence type="ECO:0000313" key="2">
    <source>
        <dbReference type="EMBL" id="SDB84954.1"/>
    </source>
</evidence>
<dbReference type="OrthoDB" id="5148760at2"/>